<organism evidence="2 3">
    <name type="scientific">Cuscuta europaea</name>
    <name type="common">European dodder</name>
    <dbReference type="NCBI Taxonomy" id="41803"/>
    <lineage>
        <taxon>Eukaryota</taxon>
        <taxon>Viridiplantae</taxon>
        <taxon>Streptophyta</taxon>
        <taxon>Embryophyta</taxon>
        <taxon>Tracheophyta</taxon>
        <taxon>Spermatophyta</taxon>
        <taxon>Magnoliopsida</taxon>
        <taxon>eudicotyledons</taxon>
        <taxon>Gunneridae</taxon>
        <taxon>Pentapetalae</taxon>
        <taxon>asterids</taxon>
        <taxon>lamiids</taxon>
        <taxon>Solanales</taxon>
        <taxon>Convolvulaceae</taxon>
        <taxon>Cuscuteae</taxon>
        <taxon>Cuscuta</taxon>
        <taxon>Cuscuta subgen. Cuscuta</taxon>
    </lineage>
</organism>
<dbReference type="OrthoDB" id="1645289at2759"/>
<proteinExistence type="predicted"/>
<sequence length="187" mass="20600">MDKTPQDPKPATATATAAVDGVSAGKTKQMWDCGSSLYDSFELRSFERQLNSAIDSRSFSMPHLPENRSRRTIQLHPPPPKGAHSSPSSKISRSFQKLLKSVFRHKPAAVDGNGGAKQQRQQQFRVSEASRSGLLKAICENSDDVPERLTIPEVPEYDMLSPEIRSLVRRTPSERFMASSSIGISCA</sequence>
<feature type="region of interest" description="Disordered" evidence="1">
    <location>
        <begin position="1"/>
        <end position="26"/>
    </location>
</feature>
<evidence type="ECO:0000256" key="1">
    <source>
        <dbReference type="SAM" id="MobiDB-lite"/>
    </source>
</evidence>
<feature type="region of interest" description="Disordered" evidence="1">
    <location>
        <begin position="54"/>
        <end position="92"/>
    </location>
</feature>
<evidence type="ECO:0000313" key="2">
    <source>
        <dbReference type="EMBL" id="CAH9069615.1"/>
    </source>
</evidence>
<dbReference type="PANTHER" id="PTHR33978:SF4">
    <property type="entry name" value="SERINE_THREONINE-KINASE"/>
    <property type="match status" value="1"/>
</dbReference>
<dbReference type="AlphaFoldDB" id="A0A9P0YNP4"/>
<name>A0A9P0YNP4_CUSEU</name>
<dbReference type="EMBL" id="CAMAPE010000005">
    <property type="protein sequence ID" value="CAH9069615.1"/>
    <property type="molecule type" value="Genomic_DNA"/>
</dbReference>
<dbReference type="Proteomes" id="UP001152484">
    <property type="component" value="Unassembled WGS sequence"/>
</dbReference>
<dbReference type="PANTHER" id="PTHR33978">
    <property type="entry name" value="SERINE/THREONINE-KINASE"/>
    <property type="match status" value="1"/>
</dbReference>
<protein>
    <submittedName>
        <fullName evidence="2">Uncharacterized protein</fullName>
    </submittedName>
</protein>
<comment type="caution">
    <text evidence="2">The sequence shown here is derived from an EMBL/GenBank/DDBJ whole genome shotgun (WGS) entry which is preliminary data.</text>
</comment>
<gene>
    <name evidence="2" type="ORF">CEURO_LOCUS3298</name>
</gene>
<keyword evidence="3" id="KW-1185">Reference proteome</keyword>
<evidence type="ECO:0000313" key="3">
    <source>
        <dbReference type="Proteomes" id="UP001152484"/>
    </source>
</evidence>
<reference evidence="2" key="1">
    <citation type="submission" date="2022-07" db="EMBL/GenBank/DDBJ databases">
        <authorList>
            <person name="Macas J."/>
            <person name="Novak P."/>
            <person name="Neumann P."/>
        </authorList>
    </citation>
    <scope>NUCLEOTIDE SEQUENCE</scope>
</reference>
<accession>A0A9P0YNP4</accession>